<accession>A0ABR6U7U7</accession>
<sequence>MLRFSGAGASHVGHVREHNEDSGFVAAHVGLVADGVGGAAAGEIASATVAAAVVDASAAIAAAGAPAEVAGTLEEVLAVGTDRGRSGIRRAIQHDLRRLGMATTLTVLLCDGERVVLGHVGDSRAYRLRDGTLTQLSTDHTYVAHLVASGQLGRDAVARHPWRNVVLRSVDGDPADQGVDLVPVDALAGDRFLVCSDGLTDLVGDEDIAALLGAGTPAAVTAALVDAALAAGGRDNVTCVVLDLVADHLATDGRADPGTVLGALADPANIVDPGPSRIVRGPAATA</sequence>
<comment type="caution">
    <text evidence="2">The sequence shown here is derived from an EMBL/GenBank/DDBJ whole genome shotgun (WGS) entry which is preliminary data.</text>
</comment>
<keyword evidence="3" id="KW-1185">Reference proteome</keyword>
<dbReference type="Pfam" id="PF13672">
    <property type="entry name" value="PP2C_2"/>
    <property type="match status" value="1"/>
</dbReference>
<feature type="domain" description="PPM-type phosphatase" evidence="1">
    <location>
        <begin position="3"/>
        <end position="244"/>
    </location>
</feature>
<dbReference type="Proteomes" id="UP000604001">
    <property type="component" value="Unassembled WGS sequence"/>
</dbReference>
<dbReference type="SMART" id="SM00331">
    <property type="entry name" value="PP2C_SIG"/>
    <property type="match status" value="1"/>
</dbReference>
<organism evidence="2 3">
    <name type="scientific">Nocardioides deserti</name>
    <dbReference type="NCBI Taxonomy" id="1588644"/>
    <lineage>
        <taxon>Bacteria</taxon>
        <taxon>Bacillati</taxon>
        <taxon>Actinomycetota</taxon>
        <taxon>Actinomycetes</taxon>
        <taxon>Propionibacteriales</taxon>
        <taxon>Nocardioidaceae</taxon>
        <taxon>Nocardioides</taxon>
    </lineage>
</organism>
<dbReference type="InterPro" id="IPR015655">
    <property type="entry name" value="PP2C"/>
</dbReference>
<dbReference type="PROSITE" id="PS51746">
    <property type="entry name" value="PPM_2"/>
    <property type="match status" value="1"/>
</dbReference>
<dbReference type="CDD" id="cd00143">
    <property type="entry name" value="PP2Cc"/>
    <property type="match status" value="1"/>
</dbReference>
<dbReference type="RefSeq" id="WP_186345432.1">
    <property type="nucleotide sequence ID" value="NZ_BMMR01000003.1"/>
</dbReference>
<dbReference type="Gene3D" id="3.60.40.10">
    <property type="entry name" value="PPM-type phosphatase domain"/>
    <property type="match status" value="1"/>
</dbReference>
<gene>
    <name evidence="2" type="ORF">H7344_07840</name>
</gene>
<dbReference type="PANTHER" id="PTHR47992">
    <property type="entry name" value="PROTEIN PHOSPHATASE"/>
    <property type="match status" value="1"/>
</dbReference>
<dbReference type="SMART" id="SM00332">
    <property type="entry name" value="PP2Cc"/>
    <property type="match status" value="1"/>
</dbReference>
<dbReference type="EMBL" id="JACMYC010000003">
    <property type="protein sequence ID" value="MBC2960203.1"/>
    <property type="molecule type" value="Genomic_DNA"/>
</dbReference>
<dbReference type="SUPFAM" id="SSF81606">
    <property type="entry name" value="PP2C-like"/>
    <property type="match status" value="1"/>
</dbReference>
<reference evidence="2 3" key="1">
    <citation type="submission" date="2020-08" db="EMBL/GenBank/DDBJ databases">
        <title>novel species in genus Nocardioides.</title>
        <authorList>
            <person name="Zhang G."/>
        </authorList>
    </citation>
    <scope>NUCLEOTIDE SEQUENCE [LARGE SCALE GENOMIC DNA]</scope>
    <source>
        <strain evidence="2 3">SC8A-24</strain>
    </source>
</reference>
<evidence type="ECO:0000313" key="2">
    <source>
        <dbReference type="EMBL" id="MBC2960203.1"/>
    </source>
</evidence>
<name>A0ABR6U7U7_9ACTN</name>
<evidence type="ECO:0000313" key="3">
    <source>
        <dbReference type="Proteomes" id="UP000604001"/>
    </source>
</evidence>
<protein>
    <submittedName>
        <fullName evidence="2">Serine/threonine-protein phosphatase</fullName>
    </submittedName>
</protein>
<dbReference type="InterPro" id="IPR001932">
    <property type="entry name" value="PPM-type_phosphatase-like_dom"/>
</dbReference>
<dbReference type="InterPro" id="IPR036457">
    <property type="entry name" value="PPM-type-like_dom_sf"/>
</dbReference>
<evidence type="ECO:0000259" key="1">
    <source>
        <dbReference type="PROSITE" id="PS51746"/>
    </source>
</evidence>
<proteinExistence type="predicted"/>